<dbReference type="PANTHER" id="PTHR38685">
    <property type="entry name" value="CELL DIVISION PROTEIN ZIPA"/>
    <property type="match status" value="1"/>
</dbReference>
<dbReference type="Proteomes" id="UP001143362">
    <property type="component" value="Unassembled WGS sequence"/>
</dbReference>
<keyword evidence="7 8" id="KW-0131">Cell cycle</keyword>
<evidence type="ECO:0000256" key="4">
    <source>
        <dbReference type="ARBA" id="ARBA00022692"/>
    </source>
</evidence>
<dbReference type="InterPro" id="IPR036765">
    <property type="entry name" value="ZipA_FtsZ-bd_C_sf"/>
</dbReference>
<feature type="transmembrane region" description="Helical" evidence="8">
    <location>
        <begin position="6"/>
        <end position="25"/>
    </location>
</feature>
<comment type="subcellular location">
    <subcellularLocation>
        <location evidence="8">Cell inner membrane</location>
        <topology evidence="8">Single-pass type I membrane protein</topology>
    </subcellularLocation>
    <text evidence="8">Localizes to the Z ring in an FtsZ-dependent manner.</text>
</comment>
<dbReference type="HAMAP" id="MF_00509">
    <property type="entry name" value="ZipA"/>
    <property type="match status" value="1"/>
</dbReference>
<dbReference type="NCBIfam" id="TIGR02205">
    <property type="entry name" value="septum_zipA"/>
    <property type="match status" value="1"/>
</dbReference>
<evidence type="ECO:0000256" key="1">
    <source>
        <dbReference type="ARBA" id="ARBA00022475"/>
    </source>
</evidence>
<comment type="similarity">
    <text evidence="8 9">Belongs to the ZipA family.</text>
</comment>
<keyword evidence="6 8" id="KW-0472">Membrane</keyword>
<evidence type="ECO:0000256" key="2">
    <source>
        <dbReference type="ARBA" id="ARBA00022519"/>
    </source>
</evidence>
<dbReference type="Pfam" id="PF04354">
    <property type="entry name" value="ZipA_C"/>
    <property type="match status" value="1"/>
</dbReference>
<evidence type="ECO:0000256" key="9">
    <source>
        <dbReference type="RuleBase" id="RU003612"/>
    </source>
</evidence>
<evidence type="ECO:0000256" key="5">
    <source>
        <dbReference type="ARBA" id="ARBA00022989"/>
    </source>
</evidence>
<dbReference type="PANTHER" id="PTHR38685:SF1">
    <property type="entry name" value="CELL DIVISION PROTEIN ZIPA"/>
    <property type="match status" value="1"/>
</dbReference>
<reference evidence="11" key="1">
    <citation type="submission" date="2019-02" db="EMBL/GenBank/DDBJ databases">
        <authorList>
            <person name="Li S.-H."/>
        </authorList>
    </citation>
    <scope>NUCLEOTIDE SEQUENCE</scope>
    <source>
        <strain evidence="11">IMCC14734</strain>
    </source>
</reference>
<dbReference type="EMBL" id="SHNN01000002">
    <property type="protein sequence ID" value="MCX2981499.1"/>
    <property type="molecule type" value="Genomic_DNA"/>
</dbReference>
<keyword evidence="4 8" id="KW-0812">Transmembrane</keyword>
<comment type="caution">
    <text evidence="11">The sequence shown here is derived from an EMBL/GenBank/DDBJ whole genome shotgun (WGS) entry which is preliminary data.</text>
</comment>
<proteinExistence type="inferred from homology"/>
<comment type="subunit">
    <text evidence="8">Interacts with FtsZ via their C-terminal domains.</text>
</comment>
<name>A0ABT3THM1_9GAMM</name>
<evidence type="ECO:0000313" key="11">
    <source>
        <dbReference type="EMBL" id="MCX2981499.1"/>
    </source>
</evidence>
<evidence type="ECO:0000256" key="6">
    <source>
        <dbReference type="ARBA" id="ARBA00023136"/>
    </source>
</evidence>
<dbReference type="SMART" id="SM00771">
    <property type="entry name" value="ZipA_C"/>
    <property type="match status" value="1"/>
</dbReference>
<dbReference type="RefSeq" id="WP_279245499.1">
    <property type="nucleotide sequence ID" value="NZ_SHNN01000002.1"/>
</dbReference>
<keyword evidence="1 8" id="KW-1003">Cell membrane</keyword>
<accession>A0ABT3THM1</accession>
<keyword evidence="12" id="KW-1185">Reference proteome</keyword>
<evidence type="ECO:0000256" key="7">
    <source>
        <dbReference type="ARBA" id="ARBA00023306"/>
    </source>
</evidence>
<protein>
    <recommendedName>
        <fullName evidence="8 9">Cell division protein ZipA</fullName>
    </recommendedName>
</protein>
<dbReference type="InterPro" id="IPR011919">
    <property type="entry name" value="Cell_div_ZipA"/>
</dbReference>
<keyword evidence="3 8" id="KW-0132">Cell division</keyword>
<evidence type="ECO:0000256" key="3">
    <source>
        <dbReference type="ARBA" id="ARBA00022618"/>
    </source>
</evidence>
<dbReference type="GO" id="GO:0051301">
    <property type="term" value="P:cell division"/>
    <property type="evidence" value="ECO:0007669"/>
    <property type="project" value="UniProtKB-KW"/>
</dbReference>
<gene>
    <name evidence="8 11" type="primary">zipA</name>
    <name evidence="11" type="ORF">EYC98_11570</name>
</gene>
<keyword evidence="5 8" id="KW-1133">Transmembrane helix</keyword>
<dbReference type="SUPFAM" id="SSF64383">
    <property type="entry name" value="Cell-division protein ZipA, C-terminal domain"/>
    <property type="match status" value="1"/>
</dbReference>
<feature type="domain" description="ZipA C-terminal FtsZ-binding" evidence="10">
    <location>
        <begin position="107"/>
        <end position="237"/>
    </location>
</feature>
<keyword evidence="2 8" id="KW-0997">Cell inner membrane</keyword>
<organism evidence="11 12">
    <name type="scientific">Candidatus Litorirhabdus singularis</name>
    <dbReference type="NCBI Taxonomy" id="2518993"/>
    <lineage>
        <taxon>Bacteria</taxon>
        <taxon>Pseudomonadati</taxon>
        <taxon>Pseudomonadota</taxon>
        <taxon>Gammaproteobacteria</taxon>
        <taxon>Cellvibrionales</taxon>
        <taxon>Halieaceae</taxon>
        <taxon>Candidatus Litorirhabdus</taxon>
    </lineage>
</organism>
<dbReference type="Gene3D" id="3.30.1400.10">
    <property type="entry name" value="ZipA, C-terminal FtsZ-binding domain"/>
    <property type="match status" value="1"/>
</dbReference>
<sequence length="250" mass="27588">MDINVRDWMVIVGALLILAVLLDGYRRMRKSPSRVRMSLAKVPEEGADPDAPVMRELPNGGARILERAGGASDDDFADVSGRDSGDNLDLLQGMSARDPAEPEPPAAEEVILMHVVARDDDGFGGDDILQVLLACDLRFGEMNFFHRHEQAAGRGRIQFSVANMLQPGVFDIDAMSGFTTPGLTFFLPLPGPGNMMQAYEQMRETAESVAKHLGGDLLDDSRSVMTRQTLEHNRQLIRDLERRLLTKDGR</sequence>
<comment type="function">
    <text evidence="8 9">Essential cell division protein that stabilizes the FtsZ protofilaments by cross-linking them and that serves as a cytoplasmic membrane anchor for the Z ring. Also required for the recruitment to the septal ring of downstream cell division proteins.</text>
</comment>
<evidence type="ECO:0000256" key="8">
    <source>
        <dbReference type="HAMAP-Rule" id="MF_00509"/>
    </source>
</evidence>
<evidence type="ECO:0000313" key="12">
    <source>
        <dbReference type="Proteomes" id="UP001143362"/>
    </source>
</evidence>
<evidence type="ECO:0000259" key="10">
    <source>
        <dbReference type="SMART" id="SM00771"/>
    </source>
</evidence>
<dbReference type="InterPro" id="IPR007449">
    <property type="entry name" value="ZipA_FtsZ-bd_C"/>
</dbReference>